<dbReference type="InterPro" id="IPR050320">
    <property type="entry name" value="N5-glutamine_MTase"/>
</dbReference>
<evidence type="ECO:0000256" key="4">
    <source>
        <dbReference type="ARBA" id="ARBA00048391"/>
    </source>
</evidence>
<protein>
    <recommendedName>
        <fullName evidence="5">Release factor glutamine methyltransferase</fullName>
        <shortName evidence="5">RF MTase</shortName>
        <ecNumber evidence="5">2.1.1.297</ecNumber>
    </recommendedName>
    <alternativeName>
        <fullName evidence="5">N5-glutamine methyltransferase PrmC</fullName>
    </alternativeName>
    <alternativeName>
        <fullName evidence="5">Protein-(glutamine-N5) MTase PrmC</fullName>
    </alternativeName>
    <alternativeName>
        <fullName evidence="5">Protein-glutamine N-methyltransferase PrmC</fullName>
    </alternativeName>
</protein>
<evidence type="ECO:0000256" key="5">
    <source>
        <dbReference type="HAMAP-Rule" id="MF_02126"/>
    </source>
</evidence>
<dbReference type="PANTHER" id="PTHR18895">
    <property type="entry name" value="HEMK METHYLTRANSFERASE"/>
    <property type="match status" value="1"/>
</dbReference>
<evidence type="ECO:0000256" key="2">
    <source>
        <dbReference type="ARBA" id="ARBA00022679"/>
    </source>
</evidence>
<dbReference type="InterPro" id="IPR004556">
    <property type="entry name" value="HemK-like"/>
</dbReference>
<evidence type="ECO:0000313" key="8">
    <source>
        <dbReference type="EMBL" id="KRN06122.1"/>
    </source>
</evidence>
<dbReference type="GO" id="GO:0003676">
    <property type="term" value="F:nucleic acid binding"/>
    <property type="evidence" value="ECO:0007669"/>
    <property type="project" value="InterPro"/>
</dbReference>
<dbReference type="NCBIfam" id="TIGR00536">
    <property type="entry name" value="hemK_fam"/>
    <property type="match status" value="1"/>
</dbReference>
<dbReference type="GO" id="GO:0102559">
    <property type="term" value="F:peptide chain release factor N(5)-glutamine methyltransferase activity"/>
    <property type="evidence" value="ECO:0007669"/>
    <property type="project" value="UniProtKB-EC"/>
</dbReference>
<keyword evidence="9" id="KW-1185">Reference proteome</keyword>
<dbReference type="STRING" id="1423806.FD15_GL001316"/>
<dbReference type="SUPFAM" id="SSF53335">
    <property type="entry name" value="S-adenosyl-L-methionine-dependent methyltransferases"/>
    <property type="match status" value="1"/>
</dbReference>
<dbReference type="AlphaFoldDB" id="A0A023CVW6"/>
<dbReference type="InterPro" id="IPR019874">
    <property type="entry name" value="RF_methyltr_PrmC"/>
</dbReference>
<comment type="catalytic activity">
    <reaction evidence="4 5">
        <text>L-glutaminyl-[peptide chain release factor] + S-adenosyl-L-methionine = N(5)-methyl-L-glutaminyl-[peptide chain release factor] + S-adenosyl-L-homocysteine + H(+)</text>
        <dbReference type="Rhea" id="RHEA:42896"/>
        <dbReference type="Rhea" id="RHEA-COMP:10271"/>
        <dbReference type="Rhea" id="RHEA-COMP:10272"/>
        <dbReference type="ChEBI" id="CHEBI:15378"/>
        <dbReference type="ChEBI" id="CHEBI:30011"/>
        <dbReference type="ChEBI" id="CHEBI:57856"/>
        <dbReference type="ChEBI" id="CHEBI:59789"/>
        <dbReference type="ChEBI" id="CHEBI:61891"/>
        <dbReference type="EC" id="2.1.1.297"/>
    </reaction>
</comment>
<evidence type="ECO:0000259" key="6">
    <source>
        <dbReference type="Pfam" id="PF05175"/>
    </source>
</evidence>
<feature type="binding site" evidence="5">
    <location>
        <position position="186"/>
    </location>
    <ligand>
        <name>S-adenosyl-L-methionine</name>
        <dbReference type="ChEBI" id="CHEBI:59789"/>
    </ligand>
</feature>
<dbReference type="InterPro" id="IPR040758">
    <property type="entry name" value="PrmC_N"/>
</dbReference>
<dbReference type="InterPro" id="IPR029063">
    <property type="entry name" value="SAM-dependent_MTases_sf"/>
</dbReference>
<gene>
    <name evidence="5" type="primary">prmC</name>
    <name evidence="8" type="ORF">FD15_GL001316</name>
</gene>
<feature type="domain" description="Release factor glutamine methyltransferase N-terminal" evidence="7">
    <location>
        <begin position="8"/>
        <end position="76"/>
    </location>
</feature>
<dbReference type="RefSeq" id="WP_034988020.1">
    <property type="nucleotide sequence ID" value="NZ_AYZF01000013.1"/>
</dbReference>
<dbReference type="eggNOG" id="COG2890">
    <property type="taxonomic scope" value="Bacteria"/>
</dbReference>
<feature type="binding site" evidence="5">
    <location>
        <begin position="122"/>
        <end position="126"/>
    </location>
    <ligand>
        <name>S-adenosyl-L-methionine</name>
        <dbReference type="ChEBI" id="CHEBI:59789"/>
    </ligand>
</feature>
<dbReference type="Gene3D" id="3.40.50.150">
    <property type="entry name" value="Vaccinia Virus protein VP39"/>
    <property type="match status" value="1"/>
</dbReference>
<dbReference type="CDD" id="cd02440">
    <property type="entry name" value="AdoMet_MTases"/>
    <property type="match status" value="1"/>
</dbReference>
<dbReference type="Gene3D" id="1.10.8.10">
    <property type="entry name" value="DNA helicase RuvA subunit, C-terminal domain"/>
    <property type="match status" value="1"/>
</dbReference>
<dbReference type="PATRIC" id="fig|1423806.3.peg.1337"/>
<evidence type="ECO:0000313" key="9">
    <source>
        <dbReference type="Proteomes" id="UP000050961"/>
    </source>
</evidence>
<evidence type="ECO:0000256" key="1">
    <source>
        <dbReference type="ARBA" id="ARBA00022603"/>
    </source>
</evidence>
<dbReference type="NCBIfam" id="TIGR03534">
    <property type="entry name" value="RF_mod_PrmC"/>
    <property type="match status" value="1"/>
</dbReference>
<dbReference type="InterPro" id="IPR007848">
    <property type="entry name" value="Small_mtfrase_dom"/>
</dbReference>
<feature type="binding site" evidence="5">
    <location>
        <position position="145"/>
    </location>
    <ligand>
        <name>S-adenosyl-L-methionine</name>
        <dbReference type="ChEBI" id="CHEBI:59789"/>
    </ligand>
</feature>
<dbReference type="Proteomes" id="UP000050961">
    <property type="component" value="Unassembled WGS sequence"/>
</dbReference>
<dbReference type="InterPro" id="IPR002052">
    <property type="entry name" value="DNA_methylase_N6_adenine_CS"/>
</dbReference>
<feature type="domain" description="Methyltransferase small" evidence="6">
    <location>
        <begin position="110"/>
        <end position="194"/>
    </location>
</feature>
<keyword evidence="1 5" id="KW-0489">Methyltransferase</keyword>
<dbReference type="Pfam" id="PF17827">
    <property type="entry name" value="PrmC_N"/>
    <property type="match status" value="1"/>
</dbReference>
<organism evidence="8 9">
    <name type="scientific">Liquorilactobacillus sucicola DSM 21376 = JCM 15457</name>
    <dbReference type="NCBI Taxonomy" id="1423806"/>
    <lineage>
        <taxon>Bacteria</taxon>
        <taxon>Bacillati</taxon>
        <taxon>Bacillota</taxon>
        <taxon>Bacilli</taxon>
        <taxon>Lactobacillales</taxon>
        <taxon>Lactobacillaceae</taxon>
        <taxon>Liquorilactobacillus</taxon>
    </lineage>
</organism>
<feature type="binding site" evidence="5">
    <location>
        <begin position="186"/>
        <end position="189"/>
    </location>
    <ligand>
        <name>substrate</name>
    </ligand>
</feature>
<name>A0A023CVW6_9LACO</name>
<dbReference type="OrthoDB" id="9800643at2"/>
<accession>A0A023CVW6</accession>
<comment type="similarity">
    <text evidence="5">Belongs to the protein N5-glutamine methyltransferase family. PrmC subfamily.</text>
</comment>
<comment type="caution">
    <text evidence="5">Lacks conserved residue(s) required for the propagation of feature annotation.</text>
</comment>
<sequence>MSSLTYFEAQKWASSFVSKHKIDKSTVDMLLLGMKDWNLTDLLLNYRVQMPVAEFERFKSMVEKVCQGWPPQYLLGEASFLGRKFKVTEDTLIPRQETAELVEWVLMDFKDEQRSLNVADIGTGTGIIGISLKLENPHWNVTLTDISSAALSVADANARRYKLNTKNVCSDLFLALDERFDVIVSNPPYIAAAEKSLMDKSVITYEPHVALFAAEEGLHVYRRMAAEIEPYLKAEAVLYLEIGFQQGQAVKQIFQDAFPNADVFLRSDITGHDRMIKVVFHNS</sequence>
<proteinExistence type="inferred from homology"/>
<comment type="caution">
    <text evidence="8">The sequence shown here is derived from an EMBL/GenBank/DDBJ whole genome shotgun (WGS) entry which is preliminary data.</text>
</comment>
<reference evidence="8 9" key="1">
    <citation type="journal article" date="2015" name="Genome Announc.">
        <title>Expanding the biotechnology potential of lactobacilli through comparative genomics of 213 strains and associated genera.</title>
        <authorList>
            <person name="Sun Z."/>
            <person name="Harris H.M."/>
            <person name="McCann A."/>
            <person name="Guo C."/>
            <person name="Argimon S."/>
            <person name="Zhang W."/>
            <person name="Yang X."/>
            <person name="Jeffery I.B."/>
            <person name="Cooney J.C."/>
            <person name="Kagawa T.F."/>
            <person name="Liu W."/>
            <person name="Song Y."/>
            <person name="Salvetti E."/>
            <person name="Wrobel A."/>
            <person name="Rasinkangas P."/>
            <person name="Parkhill J."/>
            <person name="Rea M.C."/>
            <person name="O'Sullivan O."/>
            <person name="Ritari J."/>
            <person name="Douillard F.P."/>
            <person name="Paul Ross R."/>
            <person name="Yang R."/>
            <person name="Briner A.E."/>
            <person name="Felis G.E."/>
            <person name="de Vos W.M."/>
            <person name="Barrangou R."/>
            <person name="Klaenhammer T.R."/>
            <person name="Caufield P.W."/>
            <person name="Cui Y."/>
            <person name="Zhang H."/>
            <person name="O'Toole P.W."/>
        </authorList>
    </citation>
    <scope>NUCLEOTIDE SEQUENCE [LARGE SCALE GENOMIC DNA]</scope>
    <source>
        <strain evidence="8 9">DSM 21376</strain>
    </source>
</reference>
<comment type="function">
    <text evidence="5">Methylates the class 1 translation termination release factors RF1/PrfA and RF2/PrfB on the glutamine residue of the universally conserved GGQ motif.</text>
</comment>
<keyword evidence="3 5" id="KW-0949">S-adenosyl-L-methionine</keyword>
<dbReference type="EMBL" id="AYZF01000013">
    <property type="protein sequence ID" value="KRN06122.1"/>
    <property type="molecule type" value="Genomic_DNA"/>
</dbReference>
<evidence type="ECO:0000259" key="7">
    <source>
        <dbReference type="Pfam" id="PF17827"/>
    </source>
</evidence>
<dbReference type="HAMAP" id="MF_02126">
    <property type="entry name" value="RF_methyltr_PrmC"/>
    <property type="match status" value="1"/>
</dbReference>
<dbReference type="EC" id="2.1.1.297" evidence="5"/>
<evidence type="ECO:0000256" key="3">
    <source>
        <dbReference type="ARBA" id="ARBA00022691"/>
    </source>
</evidence>
<dbReference type="Pfam" id="PF05175">
    <property type="entry name" value="MTS"/>
    <property type="match status" value="1"/>
</dbReference>
<dbReference type="GO" id="GO:0032259">
    <property type="term" value="P:methylation"/>
    <property type="evidence" value="ECO:0007669"/>
    <property type="project" value="UniProtKB-KW"/>
</dbReference>
<dbReference type="PROSITE" id="PS00092">
    <property type="entry name" value="N6_MTASE"/>
    <property type="match status" value="1"/>
</dbReference>
<dbReference type="PANTHER" id="PTHR18895:SF74">
    <property type="entry name" value="MTRF1L RELEASE FACTOR GLUTAMINE METHYLTRANSFERASE"/>
    <property type="match status" value="1"/>
</dbReference>
<keyword evidence="2 5" id="KW-0808">Transferase</keyword>